<dbReference type="EMBL" id="JAODUO010002585">
    <property type="protein sequence ID" value="KAK2151594.1"/>
    <property type="molecule type" value="Genomic_DNA"/>
</dbReference>
<accession>A0AAD9JE99</accession>
<evidence type="ECO:0000256" key="1">
    <source>
        <dbReference type="ARBA" id="ARBA00004750"/>
    </source>
</evidence>
<comment type="pathway">
    <text evidence="3">Cofactor metabolism; pyridoxal 5'-phosphate salvage; pyridoxal 5'-phosphate from pyridoxal: step 1/1.</text>
</comment>
<evidence type="ECO:0000256" key="9">
    <source>
        <dbReference type="ARBA" id="ARBA00022777"/>
    </source>
</evidence>
<evidence type="ECO:0000256" key="3">
    <source>
        <dbReference type="ARBA" id="ARBA00005210"/>
    </source>
</evidence>
<comment type="catalytic activity">
    <reaction evidence="13">
        <text>pyridoxal + ATP = pyridoxal 5'-phosphate + ADP + H(+)</text>
        <dbReference type="Rhea" id="RHEA:10224"/>
        <dbReference type="ChEBI" id="CHEBI:15378"/>
        <dbReference type="ChEBI" id="CHEBI:17310"/>
        <dbReference type="ChEBI" id="CHEBI:30616"/>
        <dbReference type="ChEBI" id="CHEBI:456216"/>
        <dbReference type="ChEBI" id="CHEBI:597326"/>
        <dbReference type="EC" id="2.7.1.35"/>
    </reaction>
    <physiologicalReaction direction="left-to-right" evidence="13">
        <dbReference type="Rhea" id="RHEA:10225"/>
    </physiologicalReaction>
</comment>
<feature type="domain" description="Pyridoxamine kinase/Phosphomethylpyrimidine kinase" evidence="15">
    <location>
        <begin position="96"/>
        <end position="234"/>
    </location>
</feature>
<reference evidence="16" key="1">
    <citation type="journal article" date="2023" name="Mol. Biol. Evol.">
        <title>Third-Generation Sequencing Reveals the Adaptive Role of the Epigenome in Three Deep-Sea Polychaetes.</title>
        <authorList>
            <person name="Perez M."/>
            <person name="Aroh O."/>
            <person name="Sun Y."/>
            <person name="Lan Y."/>
            <person name="Juniper S.K."/>
            <person name="Young C.R."/>
            <person name="Angers B."/>
            <person name="Qian P.Y."/>
        </authorList>
    </citation>
    <scope>NUCLEOTIDE SEQUENCE</scope>
    <source>
        <strain evidence="16">R07B-5</strain>
    </source>
</reference>
<comment type="pathway">
    <text evidence="1">Cofactor metabolism; pyridoxal 5'-phosphate salvage; pyridoxamine 5'-phosphate from pyridoxamine: step 1/1.</text>
</comment>
<comment type="caution">
    <text evidence="16">The sequence shown here is derived from an EMBL/GenBank/DDBJ whole genome shotgun (WGS) entry which is preliminary data.</text>
</comment>
<dbReference type="SUPFAM" id="SSF53613">
    <property type="entry name" value="Ribokinase-like"/>
    <property type="match status" value="1"/>
</dbReference>
<comment type="pathway">
    <text evidence="2">Cofactor metabolism; pyridoxal 5'-phosphate salvage; pyridoxine 5'-phosphate from pyridoxine: step 1/1.</text>
</comment>
<gene>
    <name evidence="16" type="ORF">NP493_2568g00006</name>
</gene>
<dbReference type="CDD" id="cd01173">
    <property type="entry name" value="pyridoxal_pyridoxamine_kinase"/>
    <property type="match status" value="1"/>
</dbReference>
<keyword evidence="7" id="KW-0808">Transferase</keyword>
<proteinExistence type="inferred from homology"/>
<dbReference type="Proteomes" id="UP001209878">
    <property type="component" value="Unassembled WGS sequence"/>
</dbReference>
<evidence type="ECO:0000256" key="11">
    <source>
        <dbReference type="ARBA" id="ARBA00032808"/>
    </source>
</evidence>
<dbReference type="Gene3D" id="3.40.1190.20">
    <property type="match status" value="1"/>
</dbReference>
<evidence type="ECO:0000256" key="12">
    <source>
        <dbReference type="ARBA" id="ARBA00047310"/>
    </source>
</evidence>
<keyword evidence="10" id="KW-0067">ATP-binding</keyword>
<evidence type="ECO:0000256" key="8">
    <source>
        <dbReference type="ARBA" id="ARBA00022741"/>
    </source>
</evidence>
<dbReference type="AlphaFoldDB" id="A0AAD9JE99"/>
<sequence length="260" mass="28708">MSNCRVLSIQSHVVSGYVGNKSVTFPLQLLGFEVDAINSVQFSNHTGYPCFKGQVLEAAQLGELYEGLKANDLNNYTHLLTGYIGCESFLRKVKDVILDLKKKNPNLVYVCDPVMGDNGEMYVAKELLPIYQQEIIPLADVITPNQFEAEMLSGVTIDSAETAKEAMETLHKMGAKTVIVSSSDLGEPDILVGFGSSVANGNTSAIKVEMTRIPMYFTGSGDLFTAMILVWLHRHPDNLQVSVQYYTSFYSLQHLLHLVC</sequence>
<keyword evidence="8" id="KW-0547">Nucleotide-binding</keyword>
<dbReference type="InterPro" id="IPR013749">
    <property type="entry name" value="PM/HMP-P_kinase-1"/>
</dbReference>
<evidence type="ECO:0000256" key="5">
    <source>
        <dbReference type="ARBA" id="ARBA00012104"/>
    </source>
</evidence>
<evidence type="ECO:0000256" key="2">
    <source>
        <dbReference type="ARBA" id="ARBA00004835"/>
    </source>
</evidence>
<dbReference type="Pfam" id="PF08543">
    <property type="entry name" value="Phos_pyr_kin"/>
    <property type="match status" value="1"/>
</dbReference>
<evidence type="ECO:0000256" key="6">
    <source>
        <dbReference type="ARBA" id="ARBA00018134"/>
    </source>
</evidence>
<evidence type="ECO:0000256" key="14">
    <source>
        <dbReference type="ARBA" id="ARBA00048524"/>
    </source>
</evidence>
<dbReference type="GO" id="GO:0005829">
    <property type="term" value="C:cytosol"/>
    <property type="evidence" value="ECO:0007669"/>
    <property type="project" value="TreeGrafter"/>
</dbReference>
<evidence type="ECO:0000313" key="16">
    <source>
        <dbReference type="EMBL" id="KAK2151594.1"/>
    </source>
</evidence>
<name>A0AAD9JE99_RIDPI</name>
<dbReference type="EC" id="2.7.1.35" evidence="5"/>
<evidence type="ECO:0000256" key="7">
    <source>
        <dbReference type="ARBA" id="ARBA00022679"/>
    </source>
</evidence>
<protein>
    <recommendedName>
        <fullName evidence="6">Pyridoxal kinase</fullName>
        <ecNumber evidence="5">2.7.1.35</ecNumber>
    </recommendedName>
    <alternativeName>
        <fullName evidence="11">Pyridoxine kinase</fullName>
    </alternativeName>
</protein>
<dbReference type="GO" id="GO:0005524">
    <property type="term" value="F:ATP binding"/>
    <property type="evidence" value="ECO:0007669"/>
    <property type="project" value="UniProtKB-KW"/>
</dbReference>
<comment type="catalytic activity">
    <reaction evidence="14">
        <text>pyridoxine + ATP = pyridoxine 5'-phosphate + ADP + H(+)</text>
        <dbReference type="Rhea" id="RHEA:25108"/>
        <dbReference type="ChEBI" id="CHEBI:15378"/>
        <dbReference type="ChEBI" id="CHEBI:16709"/>
        <dbReference type="ChEBI" id="CHEBI:30616"/>
        <dbReference type="ChEBI" id="CHEBI:58589"/>
        <dbReference type="ChEBI" id="CHEBI:456216"/>
        <dbReference type="EC" id="2.7.1.35"/>
    </reaction>
    <physiologicalReaction direction="left-to-right" evidence="14">
        <dbReference type="Rhea" id="RHEA:25109"/>
    </physiologicalReaction>
</comment>
<dbReference type="PANTHER" id="PTHR10534:SF2">
    <property type="entry name" value="PYRIDOXAL KINASE"/>
    <property type="match status" value="1"/>
</dbReference>
<dbReference type="InterPro" id="IPR029056">
    <property type="entry name" value="Ribokinase-like"/>
</dbReference>
<comment type="similarity">
    <text evidence="4">Belongs to the pyridoxine kinase family.</text>
</comment>
<comment type="catalytic activity">
    <reaction evidence="12">
        <text>pyridoxamine + ATP = pyridoxamine 5'-phosphate + ADP + H(+)</text>
        <dbReference type="Rhea" id="RHEA:25104"/>
        <dbReference type="ChEBI" id="CHEBI:15378"/>
        <dbReference type="ChEBI" id="CHEBI:30616"/>
        <dbReference type="ChEBI" id="CHEBI:57761"/>
        <dbReference type="ChEBI" id="CHEBI:58451"/>
        <dbReference type="ChEBI" id="CHEBI:456216"/>
        <dbReference type="EC" id="2.7.1.35"/>
    </reaction>
    <physiologicalReaction direction="left-to-right" evidence="12">
        <dbReference type="Rhea" id="RHEA:25105"/>
    </physiologicalReaction>
</comment>
<evidence type="ECO:0000256" key="4">
    <source>
        <dbReference type="ARBA" id="ARBA00008805"/>
    </source>
</evidence>
<keyword evidence="17" id="KW-1185">Reference proteome</keyword>
<dbReference type="NCBIfam" id="TIGR00687">
    <property type="entry name" value="pyridox_kin"/>
    <property type="match status" value="1"/>
</dbReference>
<dbReference type="PANTHER" id="PTHR10534">
    <property type="entry name" value="PYRIDOXAL KINASE"/>
    <property type="match status" value="1"/>
</dbReference>
<keyword evidence="9" id="KW-0418">Kinase</keyword>
<dbReference type="InterPro" id="IPR004625">
    <property type="entry name" value="PyrdxlKinase"/>
</dbReference>
<dbReference type="GO" id="GO:0008478">
    <property type="term" value="F:pyridoxal kinase activity"/>
    <property type="evidence" value="ECO:0007669"/>
    <property type="project" value="UniProtKB-EC"/>
</dbReference>
<dbReference type="GO" id="GO:0009443">
    <property type="term" value="P:pyridoxal 5'-phosphate salvage"/>
    <property type="evidence" value="ECO:0007669"/>
    <property type="project" value="InterPro"/>
</dbReference>
<evidence type="ECO:0000256" key="13">
    <source>
        <dbReference type="ARBA" id="ARBA00047377"/>
    </source>
</evidence>
<evidence type="ECO:0000256" key="10">
    <source>
        <dbReference type="ARBA" id="ARBA00022840"/>
    </source>
</evidence>
<evidence type="ECO:0000313" key="17">
    <source>
        <dbReference type="Proteomes" id="UP001209878"/>
    </source>
</evidence>
<evidence type="ECO:0000259" key="15">
    <source>
        <dbReference type="Pfam" id="PF08543"/>
    </source>
</evidence>
<organism evidence="16 17">
    <name type="scientific">Ridgeia piscesae</name>
    <name type="common">Tubeworm</name>
    <dbReference type="NCBI Taxonomy" id="27915"/>
    <lineage>
        <taxon>Eukaryota</taxon>
        <taxon>Metazoa</taxon>
        <taxon>Spiralia</taxon>
        <taxon>Lophotrochozoa</taxon>
        <taxon>Annelida</taxon>
        <taxon>Polychaeta</taxon>
        <taxon>Sedentaria</taxon>
        <taxon>Canalipalpata</taxon>
        <taxon>Sabellida</taxon>
        <taxon>Siboglinidae</taxon>
        <taxon>Ridgeia</taxon>
    </lineage>
</organism>